<evidence type="ECO:0000313" key="2">
    <source>
        <dbReference type="EMBL" id="CAC5367771.1"/>
    </source>
</evidence>
<sequence>MIPYFTFVLLFVCGEAKDHCPVIPSLHIDAALKIWNYLRINDQPVKGDIIIALGSHDVRVAERAAELWHDRYAEYILFSGKSGNLTRGQKCKICVTSPNINLLDYPNKELGDLADVITTVLGDMQRMGFYAKSGYQTFQRIADDVWSAFSILRRSGMYNGHLV</sequence>
<dbReference type="EMBL" id="CACVKT020001386">
    <property type="protein sequence ID" value="CAC5367771.1"/>
    <property type="molecule type" value="Genomic_DNA"/>
</dbReference>
<feature type="chain" id="PRO_5026842484" evidence="1">
    <location>
        <begin position="17"/>
        <end position="163"/>
    </location>
</feature>
<keyword evidence="1" id="KW-0732">Signal</keyword>
<dbReference type="Gene3D" id="3.40.50.620">
    <property type="entry name" value="HUPs"/>
    <property type="match status" value="1"/>
</dbReference>
<evidence type="ECO:0000313" key="3">
    <source>
        <dbReference type="Proteomes" id="UP000507470"/>
    </source>
</evidence>
<evidence type="ECO:0000256" key="1">
    <source>
        <dbReference type="SAM" id="SignalP"/>
    </source>
</evidence>
<proteinExistence type="predicted"/>
<feature type="signal peptide" evidence="1">
    <location>
        <begin position="1"/>
        <end position="16"/>
    </location>
</feature>
<name>A0A6J8AGL4_MYTCO</name>
<accession>A0A6J8AGL4</accession>
<dbReference type="Proteomes" id="UP000507470">
    <property type="component" value="Unassembled WGS sequence"/>
</dbReference>
<reference evidence="2 3" key="1">
    <citation type="submission" date="2020-06" db="EMBL/GenBank/DDBJ databases">
        <authorList>
            <person name="Li R."/>
            <person name="Bekaert M."/>
        </authorList>
    </citation>
    <scope>NUCLEOTIDE SEQUENCE [LARGE SCALE GENOMIC DNA]</scope>
    <source>
        <strain evidence="3">wild</strain>
    </source>
</reference>
<keyword evidence="3" id="KW-1185">Reference proteome</keyword>
<organism evidence="2 3">
    <name type="scientific">Mytilus coruscus</name>
    <name type="common">Sea mussel</name>
    <dbReference type="NCBI Taxonomy" id="42192"/>
    <lineage>
        <taxon>Eukaryota</taxon>
        <taxon>Metazoa</taxon>
        <taxon>Spiralia</taxon>
        <taxon>Lophotrochozoa</taxon>
        <taxon>Mollusca</taxon>
        <taxon>Bivalvia</taxon>
        <taxon>Autobranchia</taxon>
        <taxon>Pteriomorphia</taxon>
        <taxon>Mytilida</taxon>
        <taxon>Mytiloidea</taxon>
        <taxon>Mytilidae</taxon>
        <taxon>Mytilinae</taxon>
        <taxon>Mytilus</taxon>
    </lineage>
</organism>
<dbReference type="OrthoDB" id="17725at2759"/>
<protein>
    <submittedName>
        <fullName evidence="2">Uncharacterized protein</fullName>
    </submittedName>
</protein>
<dbReference type="InterPro" id="IPR014729">
    <property type="entry name" value="Rossmann-like_a/b/a_fold"/>
</dbReference>
<dbReference type="AlphaFoldDB" id="A0A6J8AGL4"/>
<gene>
    <name evidence="2" type="ORF">MCOR_7548</name>
</gene>